<dbReference type="SUPFAM" id="SSF51556">
    <property type="entry name" value="Metallo-dependent hydrolases"/>
    <property type="match status" value="1"/>
</dbReference>
<dbReference type="PIRSF" id="PIRSF005902">
    <property type="entry name" value="DNase_TatD"/>
    <property type="match status" value="1"/>
</dbReference>
<dbReference type="Gene3D" id="3.20.20.140">
    <property type="entry name" value="Metal-dependent hydrolases"/>
    <property type="match status" value="1"/>
</dbReference>
<evidence type="ECO:0000313" key="6">
    <source>
        <dbReference type="Proteomes" id="UP000539642"/>
    </source>
</evidence>
<dbReference type="EMBL" id="JACHEO010000003">
    <property type="protein sequence ID" value="MBB5347255.1"/>
    <property type="molecule type" value="Genomic_DNA"/>
</dbReference>
<sequence length="255" mass="28000">MTTTLVDTHAHLASDSFAGDREEVLVRAADAGVSAILCVSETLAEAEEVLSLCEKHPLLKPAAGLYPEFAGLDAAEALVAFIRNYSAKLHAIGEVGLDYWLAKEDEEREVQREVLRRFIALGRELDLPLNIHSRSAGRHVIELLLENDARKIQLHAFDGKWSAAIPAVEAGFFFSVPPSIIHSRQKQKLVKQLPLSCLLLESDSPVLGPVPRERNEPANIVHSLQAVSDIKNIPLAEVRETVLANTLRLYPGILS</sequence>
<feature type="binding site" evidence="4">
    <location>
        <position position="9"/>
    </location>
    <ligand>
        <name>a divalent metal cation</name>
        <dbReference type="ChEBI" id="CHEBI:60240"/>
        <label>1</label>
    </ligand>
</feature>
<evidence type="ECO:0000256" key="2">
    <source>
        <dbReference type="ARBA" id="ARBA00022723"/>
    </source>
</evidence>
<protein>
    <submittedName>
        <fullName evidence="5">TatD DNase family protein</fullName>
        <ecNumber evidence="5">3.1.21.-</ecNumber>
    </submittedName>
</protein>
<dbReference type="Proteomes" id="UP000539642">
    <property type="component" value="Unassembled WGS sequence"/>
</dbReference>
<dbReference type="GO" id="GO:0046872">
    <property type="term" value="F:metal ion binding"/>
    <property type="evidence" value="ECO:0007669"/>
    <property type="project" value="UniProtKB-KW"/>
</dbReference>
<evidence type="ECO:0000256" key="4">
    <source>
        <dbReference type="PIRSR" id="PIRSR005902-1"/>
    </source>
</evidence>
<evidence type="ECO:0000256" key="1">
    <source>
        <dbReference type="ARBA" id="ARBA00009275"/>
    </source>
</evidence>
<evidence type="ECO:0000313" key="5">
    <source>
        <dbReference type="EMBL" id="MBB5347255.1"/>
    </source>
</evidence>
<feature type="binding site" evidence="4">
    <location>
        <position position="132"/>
    </location>
    <ligand>
        <name>a divalent metal cation</name>
        <dbReference type="ChEBI" id="CHEBI:60240"/>
        <label>2</label>
    </ligand>
</feature>
<dbReference type="RefSeq" id="WP_183348849.1">
    <property type="nucleotide sequence ID" value="NZ_JACHEO010000003.1"/>
</dbReference>
<comment type="similarity">
    <text evidence="1">Belongs to the metallo-dependent hydrolases superfamily. TatD-type hydrolase family.</text>
</comment>
<dbReference type="CDD" id="cd01310">
    <property type="entry name" value="TatD_DNAse"/>
    <property type="match status" value="1"/>
</dbReference>
<gene>
    <name evidence="5" type="ORF">HNQ81_000968</name>
</gene>
<organism evidence="5 6">
    <name type="scientific">Desulfoprunum benzoelyticum</name>
    <dbReference type="NCBI Taxonomy" id="1506996"/>
    <lineage>
        <taxon>Bacteria</taxon>
        <taxon>Pseudomonadati</taxon>
        <taxon>Thermodesulfobacteriota</taxon>
        <taxon>Desulfobulbia</taxon>
        <taxon>Desulfobulbales</taxon>
        <taxon>Desulfobulbaceae</taxon>
        <taxon>Desulfoprunum</taxon>
    </lineage>
</organism>
<dbReference type="PANTHER" id="PTHR46317">
    <property type="entry name" value="HYDROLASE OF PHP SUPERFAMILY-RELATED PROTEIN"/>
    <property type="match status" value="1"/>
</dbReference>
<feature type="binding site" evidence="4">
    <location>
        <position position="203"/>
    </location>
    <ligand>
        <name>a divalent metal cation</name>
        <dbReference type="ChEBI" id="CHEBI:60240"/>
        <label>1</label>
    </ligand>
</feature>
<dbReference type="AlphaFoldDB" id="A0A840UNP7"/>
<evidence type="ECO:0000256" key="3">
    <source>
        <dbReference type="ARBA" id="ARBA00022801"/>
    </source>
</evidence>
<feature type="binding site" evidence="4">
    <location>
        <position position="155"/>
    </location>
    <ligand>
        <name>a divalent metal cation</name>
        <dbReference type="ChEBI" id="CHEBI:60240"/>
        <label>2</label>
    </ligand>
</feature>
<dbReference type="EC" id="3.1.21.-" evidence="5"/>
<keyword evidence="2 4" id="KW-0479">Metal-binding</keyword>
<name>A0A840UNP7_9BACT</name>
<keyword evidence="3 5" id="KW-0378">Hydrolase</keyword>
<dbReference type="InterPro" id="IPR001130">
    <property type="entry name" value="TatD-like"/>
</dbReference>
<proteinExistence type="inferred from homology"/>
<dbReference type="GO" id="GO:0016788">
    <property type="term" value="F:hydrolase activity, acting on ester bonds"/>
    <property type="evidence" value="ECO:0007669"/>
    <property type="project" value="InterPro"/>
</dbReference>
<reference evidence="5 6" key="1">
    <citation type="submission" date="2020-08" db="EMBL/GenBank/DDBJ databases">
        <title>Genomic Encyclopedia of Type Strains, Phase IV (KMG-IV): sequencing the most valuable type-strain genomes for metagenomic binning, comparative biology and taxonomic classification.</title>
        <authorList>
            <person name="Goeker M."/>
        </authorList>
    </citation>
    <scope>NUCLEOTIDE SEQUENCE [LARGE SCALE GENOMIC DNA]</scope>
    <source>
        <strain evidence="5 6">DSM 28570</strain>
    </source>
</reference>
<accession>A0A840UNP7</accession>
<feature type="binding site" evidence="4">
    <location>
        <position position="94"/>
    </location>
    <ligand>
        <name>a divalent metal cation</name>
        <dbReference type="ChEBI" id="CHEBI:60240"/>
        <label>1</label>
    </ligand>
</feature>
<feature type="binding site" evidence="4">
    <location>
        <position position="11"/>
    </location>
    <ligand>
        <name>a divalent metal cation</name>
        <dbReference type="ChEBI" id="CHEBI:60240"/>
        <label>1</label>
    </ligand>
</feature>
<comment type="caution">
    <text evidence="5">The sequence shown here is derived from an EMBL/GenBank/DDBJ whole genome shotgun (WGS) entry which is preliminary data.</text>
</comment>
<dbReference type="Pfam" id="PF01026">
    <property type="entry name" value="TatD_DNase"/>
    <property type="match status" value="1"/>
</dbReference>
<dbReference type="InterPro" id="IPR032466">
    <property type="entry name" value="Metal_Hydrolase"/>
</dbReference>
<dbReference type="PANTHER" id="PTHR46317:SF1">
    <property type="entry name" value="HYDROLASE, TATD FAMILY"/>
    <property type="match status" value="1"/>
</dbReference>
<keyword evidence="6" id="KW-1185">Reference proteome</keyword>